<dbReference type="KEGG" id="amol:AMOL_0822"/>
<dbReference type="Proteomes" id="UP000221222">
    <property type="component" value="Unassembled WGS sequence"/>
</dbReference>
<organism evidence="2 3">
    <name type="scientific">Malaciobacter molluscorum LMG 25693</name>
    <dbReference type="NCBI Taxonomy" id="870501"/>
    <lineage>
        <taxon>Bacteria</taxon>
        <taxon>Pseudomonadati</taxon>
        <taxon>Campylobacterota</taxon>
        <taxon>Epsilonproteobacteria</taxon>
        <taxon>Campylobacterales</taxon>
        <taxon>Arcobacteraceae</taxon>
        <taxon>Malaciobacter</taxon>
    </lineage>
</organism>
<sequence>MKYEELIKELCDVIKESEKNASLIYDNFESIQEHINTSSLLMKEKNKISEIISNSLGLLQHQDMHRQKIERVVNFVCEKNNIDKSQYNLADSAKTIDKNDCNDIVNDDELEALIKQMQQN</sequence>
<accession>A0A2G1DIA6</accession>
<evidence type="ECO:0000313" key="1">
    <source>
        <dbReference type="EMBL" id="AXX91816.1"/>
    </source>
</evidence>
<reference evidence="1 4" key="2">
    <citation type="submission" date="2018-08" db="EMBL/GenBank/DDBJ databases">
        <title>Complete genome of the Arcobacter molluscorum type strain LMG 25693.</title>
        <authorList>
            <person name="Miller W.G."/>
            <person name="Yee E."/>
            <person name="Bono J.L."/>
        </authorList>
    </citation>
    <scope>NUCLEOTIDE SEQUENCE [LARGE SCALE GENOMIC DNA]</scope>
    <source>
        <strain evidence="1 4">CECT 7696</strain>
    </source>
</reference>
<dbReference type="SUPFAM" id="SSF75708">
    <property type="entry name" value="Chemotaxis phosphatase CheZ"/>
    <property type="match status" value="1"/>
</dbReference>
<evidence type="ECO:0008006" key="5">
    <source>
        <dbReference type="Google" id="ProtNLM"/>
    </source>
</evidence>
<dbReference type="RefSeq" id="WP_099342147.1">
    <property type="nucleotide sequence ID" value="NZ_CP032098.1"/>
</dbReference>
<evidence type="ECO:0000313" key="4">
    <source>
        <dbReference type="Proteomes" id="UP000262712"/>
    </source>
</evidence>
<dbReference type="AlphaFoldDB" id="A0A2G1DIA6"/>
<evidence type="ECO:0000313" key="3">
    <source>
        <dbReference type="Proteomes" id="UP000221222"/>
    </source>
</evidence>
<proteinExistence type="predicted"/>
<dbReference type="EMBL" id="CP032098">
    <property type="protein sequence ID" value="AXX91816.1"/>
    <property type="molecule type" value="Genomic_DNA"/>
</dbReference>
<evidence type="ECO:0000313" key="2">
    <source>
        <dbReference type="EMBL" id="PHO18225.1"/>
    </source>
</evidence>
<name>A0A2G1DIA6_9BACT</name>
<keyword evidence="3" id="KW-1185">Reference proteome</keyword>
<dbReference type="Proteomes" id="UP000262712">
    <property type="component" value="Chromosome"/>
</dbReference>
<reference evidence="2 3" key="1">
    <citation type="submission" date="2017-09" db="EMBL/GenBank/DDBJ databases">
        <title>Arcobacter canalis sp. nov., a new species isolated from a water canal contaminated with urban sewage.</title>
        <authorList>
            <person name="Perez-Cataluna A."/>
            <person name="Salas-Masso N."/>
            <person name="Figueras M.J."/>
        </authorList>
    </citation>
    <scope>NUCLEOTIDE SEQUENCE [LARGE SCALE GENOMIC DNA]</scope>
    <source>
        <strain evidence="2 3">F98-3</strain>
    </source>
</reference>
<dbReference type="EMBL" id="NXFY01000007">
    <property type="protein sequence ID" value="PHO18225.1"/>
    <property type="molecule type" value="Genomic_DNA"/>
</dbReference>
<protein>
    <recommendedName>
        <fullName evidence="5">Chemotaxis protein</fullName>
    </recommendedName>
</protein>
<gene>
    <name evidence="1" type="ORF">AMOL_0822</name>
    <name evidence="2" type="ORF">CPU12_05780</name>
</gene>